<dbReference type="InterPro" id="IPR022789">
    <property type="entry name" value="ParD"/>
</dbReference>
<dbReference type="Pfam" id="PF03693">
    <property type="entry name" value="ParD_antitoxin"/>
    <property type="match status" value="1"/>
</dbReference>
<organism evidence="3 4">
    <name type="scientific">Neorhizobium galegae bv. officinalis</name>
    <dbReference type="NCBI Taxonomy" id="323656"/>
    <lineage>
        <taxon>Bacteria</taxon>
        <taxon>Pseudomonadati</taxon>
        <taxon>Pseudomonadota</taxon>
        <taxon>Alphaproteobacteria</taxon>
        <taxon>Hyphomicrobiales</taxon>
        <taxon>Rhizobiaceae</taxon>
        <taxon>Rhizobium/Agrobacterium group</taxon>
        <taxon>Neorhizobium</taxon>
    </lineage>
</organism>
<dbReference type="InterPro" id="IPR010985">
    <property type="entry name" value="Ribbon_hlx_hlx"/>
</dbReference>
<dbReference type="RefSeq" id="WP_080955155.1">
    <property type="nucleotide sequence ID" value="NZ_CCRK01000008.1"/>
</dbReference>
<dbReference type="Gene3D" id="6.10.10.120">
    <property type="entry name" value="Antitoxin ParD1-like"/>
    <property type="match status" value="1"/>
</dbReference>
<feature type="region of interest" description="Disordered" evidence="2">
    <location>
        <begin position="78"/>
        <end position="101"/>
    </location>
</feature>
<name>A0A0T7GT66_NEOGA</name>
<reference evidence="3 4" key="1">
    <citation type="submission" date="2014-08" db="EMBL/GenBank/DDBJ databases">
        <authorList>
            <person name="Chen Y.-H."/>
        </authorList>
    </citation>
    <scope>NUCLEOTIDE SEQUENCE [LARGE SCALE GENOMIC DNA]</scope>
</reference>
<gene>
    <name evidence="3" type="ORF">NGAL_HAMBI1189_34780</name>
</gene>
<evidence type="ECO:0000256" key="1">
    <source>
        <dbReference type="ARBA" id="ARBA00022649"/>
    </source>
</evidence>
<dbReference type="AlphaFoldDB" id="A0A0T7GT66"/>
<dbReference type="SUPFAM" id="SSF47598">
    <property type="entry name" value="Ribbon-helix-helix"/>
    <property type="match status" value="1"/>
</dbReference>
<feature type="compositionally biased region" description="Basic and acidic residues" evidence="2">
    <location>
        <begin position="92"/>
        <end position="101"/>
    </location>
</feature>
<proteinExistence type="predicted"/>
<evidence type="ECO:0000256" key="2">
    <source>
        <dbReference type="SAM" id="MobiDB-lite"/>
    </source>
</evidence>
<dbReference type="InterPro" id="IPR038296">
    <property type="entry name" value="ParD_sf"/>
</dbReference>
<dbReference type="EMBL" id="CCRK01000008">
    <property type="protein sequence ID" value="CDZ50475.1"/>
    <property type="molecule type" value="Genomic_DNA"/>
</dbReference>
<dbReference type="Proteomes" id="UP000039660">
    <property type="component" value="Unassembled WGS sequence"/>
</dbReference>
<dbReference type="GO" id="GO:0006355">
    <property type="term" value="P:regulation of DNA-templated transcription"/>
    <property type="evidence" value="ECO:0007669"/>
    <property type="project" value="InterPro"/>
</dbReference>
<protein>
    <recommendedName>
        <fullName evidence="5">Addiction module antidote protein, CC2985 family</fullName>
    </recommendedName>
</protein>
<evidence type="ECO:0000313" key="3">
    <source>
        <dbReference type="EMBL" id="CDZ50475.1"/>
    </source>
</evidence>
<keyword evidence="1" id="KW-1277">Toxin-antitoxin system</keyword>
<sequence length="101" mass="11266">MTEIHLSEKQRAFIDAQVEAGVYKDANEVVAAGLRQLQEKTETLKRLIQEGLDDVEAGRVMSFENGEELTAHILKMAEERKNASAPSQRVPTRADRSSGRL</sequence>
<dbReference type="NCBIfam" id="TIGR02606">
    <property type="entry name" value="antidote_CC2985"/>
    <property type="match status" value="1"/>
</dbReference>
<accession>A0A0T7GT66</accession>
<evidence type="ECO:0008006" key="5">
    <source>
        <dbReference type="Google" id="ProtNLM"/>
    </source>
</evidence>
<evidence type="ECO:0000313" key="4">
    <source>
        <dbReference type="Proteomes" id="UP000039660"/>
    </source>
</evidence>